<name>A0A7C9IE39_9RHOB</name>
<comment type="caution">
    <text evidence="2">The sequence shown here is derived from an EMBL/GenBank/DDBJ whole genome shotgun (WGS) entry which is preliminary data.</text>
</comment>
<dbReference type="EMBL" id="WUPT01000001">
    <property type="protein sequence ID" value="MXQ06444.1"/>
    <property type="molecule type" value="Genomic_DNA"/>
</dbReference>
<evidence type="ECO:0000313" key="3">
    <source>
        <dbReference type="Proteomes" id="UP000480350"/>
    </source>
</evidence>
<dbReference type="GO" id="GO:0016301">
    <property type="term" value="F:kinase activity"/>
    <property type="evidence" value="ECO:0007669"/>
    <property type="project" value="UniProtKB-KW"/>
</dbReference>
<dbReference type="PANTHER" id="PTHR10285">
    <property type="entry name" value="URIDINE KINASE"/>
    <property type="match status" value="1"/>
</dbReference>
<dbReference type="SUPFAM" id="SSF52540">
    <property type="entry name" value="P-loop containing nucleoside triphosphate hydrolases"/>
    <property type="match status" value="1"/>
</dbReference>
<dbReference type="AlphaFoldDB" id="A0A7C9IE39"/>
<keyword evidence="2" id="KW-0808">Transferase</keyword>
<sequence>MTAGPNRALDNLVADLRDRVLALESTGRRCLVGIAGAPASGKSTLADTLTHALVAAGRQARNVPMDGFHLDNRLLDPAGLRPRKGAPETFDAAGFLHMIRRLSQEDEVVYPIFDRSQDQAIAGAGRVGPDCDIVVVEGNYLLYDAEPWRGLSDFWTMSVWIDTPEDVLRERLIQRWLDHGHDADAARARAEGNDLANARLIAQHRLPADLVLSESAALPPG</sequence>
<evidence type="ECO:0000313" key="2">
    <source>
        <dbReference type="EMBL" id="MXQ06444.1"/>
    </source>
</evidence>
<dbReference type="RefSeq" id="WP_160762381.1">
    <property type="nucleotide sequence ID" value="NZ_WUPT01000001.1"/>
</dbReference>
<dbReference type="InterPro" id="IPR006083">
    <property type="entry name" value="PRK/URK"/>
</dbReference>
<feature type="domain" description="Phosphoribulokinase/uridine kinase" evidence="1">
    <location>
        <begin position="32"/>
        <end position="188"/>
    </location>
</feature>
<organism evidence="2 3">
    <name type="scientific">Kangsaoukella pontilimi</name>
    <dbReference type="NCBI Taxonomy" id="2691042"/>
    <lineage>
        <taxon>Bacteria</taxon>
        <taxon>Pseudomonadati</taxon>
        <taxon>Pseudomonadota</taxon>
        <taxon>Alphaproteobacteria</taxon>
        <taxon>Rhodobacterales</taxon>
        <taxon>Paracoccaceae</taxon>
        <taxon>Kangsaoukella</taxon>
    </lineage>
</organism>
<gene>
    <name evidence="2" type="ORF">GQ651_01150</name>
</gene>
<proteinExistence type="predicted"/>
<accession>A0A7C9IE39</accession>
<dbReference type="Proteomes" id="UP000480350">
    <property type="component" value="Unassembled WGS sequence"/>
</dbReference>
<keyword evidence="2" id="KW-0418">Kinase</keyword>
<keyword evidence="3" id="KW-1185">Reference proteome</keyword>
<dbReference type="Gene3D" id="3.40.50.300">
    <property type="entry name" value="P-loop containing nucleotide triphosphate hydrolases"/>
    <property type="match status" value="1"/>
</dbReference>
<evidence type="ECO:0000259" key="1">
    <source>
        <dbReference type="Pfam" id="PF00485"/>
    </source>
</evidence>
<protein>
    <submittedName>
        <fullName evidence="2">Nucleoside/nucleotide kinase family protein</fullName>
    </submittedName>
</protein>
<reference evidence="2 3" key="1">
    <citation type="submission" date="2019-12" db="EMBL/GenBank/DDBJ databases">
        <authorList>
            <person name="Lee S.D."/>
        </authorList>
    </citation>
    <scope>NUCLEOTIDE SEQUENCE [LARGE SCALE GENOMIC DNA]</scope>
    <source>
        <strain evidence="2 3">GH1-50</strain>
    </source>
</reference>
<dbReference type="Pfam" id="PF00485">
    <property type="entry name" value="PRK"/>
    <property type="match status" value="1"/>
</dbReference>
<dbReference type="InterPro" id="IPR027417">
    <property type="entry name" value="P-loop_NTPase"/>
</dbReference>
<dbReference type="GO" id="GO:0005524">
    <property type="term" value="F:ATP binding"/>
    <property type="evidence" value="ECO:0007669"/>
    <property type="project" value="InterPro"/>
</dbReference>
<reference evidence="2 3" key="2">
    <citation type="submission" date="2020-03" db="EMBL/GenBank/DDBJ databases">
        <title>Kangsaoukella pontilimi gen. nov., sp. nov., a new member of the family Rhodobacteraceae isolated from a tidal mudflat.</title>
        <authorList>
            <person name="Kim I.S."/>
        </authorList>
    </citation>
    <scope>NUCLEOTIDE SEQUENCE [LARGE SCALE GENOMIC DNA]</scope>
    <source>
        <strain evidence="2 3">GH1-50</strain>
    </source>
</reference>
<dbReference type="NCBIfam" id="NF006746">
    <property type="entry name" value="PRK09270.1-5"/>
    <property type="match status" value="1"/>
</dbReference>